<dbReference type="OrthoDB" id="9809889at2"/>
<dbReference type="InterPro" id="IPR003358">
    <property type="entry name" value="tRNA_(Gua-N-7)_MeTrfase_Trmb"/>
</dbReference>
<evidence type="ECO:0000256" key="7">
    <source>
        <dbReference type="ARBA" id="ARBA00022694"/>
    </source>
</evidence>
<accession>E1SVW8</accession>
<dbReference type="GO" id="GO:0043527">
    <property type="term" value="C:tRNA methyltransferase complex"/>
    <property type="evidence" value="ECO:0007669"/>
    <property type="project" value="TreeGrafter"/>
</dbReference>
<dbReference type="KEGG" id="fbl:Fbal_3220"/>
<comment type="function">
    <text evidence="2">Catalyzes the formation of N(7)-methylguanine at position 46 (m7G46) in tRNA.</text>
</comment>
<keyword evidence="6" id="KW-0949">S-adenosyl-L-methionine</keyword>
<dbReference type="InterPro" id="IPR029063">
    <property type="entry name" value="SAM-dependent_MTases_sf"/>
</dbReference>
<organism evidence="8 9">
    <name type="scientific">Ferrimonas balearica (strain DSM 9799 / CCM 4581 / KCTC 23876 / PAT)</name>
    <dbReference type="NCBI Taxonomy" id="550540"/>
    <lineage>
        <taxon>Bacteria</taxon>
        <taxon>Pseudomonadati</taxon>
        <taxon>Pseudomonadota</taxon>
        <taxon>Gammaproteobacteria</taxon>
        <taxon>Alteromonadales</taxon>
        <taxon>Ferrimonadaceae</taxon>
        <taxon>Ferrimonas</taxon>
    </lineage>
</organism>
<dbReference type="Proteomes" id="UP000006683">
    <property type="component" value="Chromosome"/>
</dbReference>
<gene>
    <name evidence="8" type="ordered locus">Fbal_3220</name>
</gene>
<evidence type="ECO:0000256" key="1">
    <source>
        <dbReference type="ARBA" id="ARBA00000142"/>
    </source>
</evidence>
<dbReference type="eggNOG" id="COG0220">
    <property type="taxonomic scope" value="Bacteria"/>
</dbReference>
<dbReference type="GeneID" id="67183435"/>
<dbReference type="PANTHER" id="PTHR23417">
    <property type="entry name" value="3-DEOXY-D-MANNO-OCTULOSONIC-ACID TRANSFERASE/TRNA GUANINE-N 7 - -METHYLTRANSFERASE"/>
    <property type="match status" value="1"/>
</dbReference>
<evidence type="ECO:0000256" key="5">
    <source>
        <dbReference type="ARBA" id="ARBA00022679"/>
    </source>
</evidence>
<reference evidence="8 9" key="1">
    <citation type="journal article" date="2010" name="Stand. Genomic Sci.">
        <title>Complete genome sequence of Ferrimonas balearica type strain (PAT).</title>
        <authorList>
            <person name="Nolan M."/>
            <person name="Sikorski J."/>
            <person name="Davenport K."/>
            <person name="Lucas S."/>
            <person name="Glavina Del Rio T."/>
            <person name="Tice H."/>
            <person name="Cheng J."/>
            <person name="Goodwin L."/>
            <person name="Pitluck S."/>
            <person name="Liolios K."/>
            <person name="Ivanova N."/>
            <person name="Mavromatis K."/>
            <person name="Ovchinnikova G."/>
            <person name="Pati A."/>
            <person name="Chen A."/>
            <person name="Palaniappan K."/>
            <person name="Land M."/>
            <person name="Hauser L."/>
            <person name="Chang Y."/>
            <person name="Jeffries C."/>
            <person name="Tapia R."/>
            <person name="Brettin T."/>
            <person name="Detter J."/>
            <person name="Han C."/>
            <person name="Yasawong M."/>
            <person name="Rohde M."/>
            <person name="Tindall B."/>
            <person name="Goker M."/>
            <person name="Woyke T."/>
            <person name="Bristow J."/>
            <person name="Eisen J."/>
            <person name="Markowitz V."/>
            <person name="Hugenholtz P."/>
            <person name="Kyrpides N."/>
            <person name="Klenk H."/>
            <person name="Lapidus A."/>
        </authorList>
    </citation>
    <scope>NUCLEOTIDE SEQUENCE [LARGE SCALE GENOMIC DNA]</scope>
    <source>
        <strain evidence="9">DSM 9799 / CCM 4581 / KCTC 23876 / PAT</strain>
    </source>
</reference>
<dbReference type="CDD" id="cd02440">
    <property type="entry name" value="AdoMet_MTases"/>
    <property type="match status" value="1"/>
</dbReference>
<evidence type="ECO:0000313" key="8">
    <source>
        <dbReference type="EMBL" id="ADN77419.1"/>
    </source>
</evidence>
<evidence type="ECO:0000313" key="9">
    <source>
        <dbReference type="Proteomes" id="UP000006683"/>
    </source>
</evidence>
<sequence length="221" mass="25094">MGNSRSIQSNQAGIHDNLDHVVRRHLTHPFRAPYADYSRELFAELKAWKEADGRPLVLDSCCGVGQSTANLARRHPEAIVLGLDKSAARVDKHDHYHAGSDNYRVVRGNLNDLWRMMVEDGWAPTHHYLLYPNPWPKSAHLQRRWHGGPLFPSLLALGGQLELRSNWRLYLEEFQAALAIAGHQGEFVSLPDEPPLTPFERKYGESGQPLHRLVCDLTKKS</sequence>
<evidence type="ECO:0000256" key="6">
    <source>
        <dbReference type="ARBA" id="ARBA00022691"/>
    </source>
</evidence>
<dbReference type="PROSITE" id="PS51625">
    <property type="entry name" value="SAM_MT_TRMB"/>
    <property type="match status" value="1"/>
</dbReference>
<evidence type="ECO:0000256" key="4">
    <source>
        <dbReference type="ARBA" id="ARBA00022603"/>
    </source>
</evidence>
<evidence type="ECO:0000256" key="3">
    <source>
        <dbReference type="ARBA" id="ARBA00011977"/>
    </source>
</evidence>
<keyword evidence="4 8" id="KW-0489">Methyltransferase</keyword>
<dbReference type="RefSeq" id="WP_013346725.1">
    <property type="nucleotide sequence ID" value="NC_014541.1"/>
</dbReference>
<evidence type="ECO:0000256" key="2">
    <source>
        <dbReference type="ARBA" id="ARBA00003015"/>
    </source>
</evidence>
<keyword evidence="5 8" id="KW-0808">Transferase</keyword>
<dbReference type="GO" id="GO:0008176">
    <property type="term" value="F:tRNA (guanine(46)-N7)-methyltransferase activity"/>
    <property type="evidence" value="ECO:0007669"/>
    <property type="project" value="UniProtKB-EC"/>
</dbReference>
<proteinExistence type="predicted"/>
<protein>
    <recommendedName>
        <fullName evidence="3">tRNA (guanine(46)-N(7))-methyltransferase</fullName>
        <ecNumber evidence="3">2.1.1.33</ecNumber>
    </recommendedName>
</protein>
<keyword evidence="9" id="KW-1185">Reference proteome</keyword>
<dbReference type="AlphaFoldDB" id="E1SVW8"/>
<keyword evidence="7" id="KW-0819">tRNA processing</keyword>
<name>E1SVW8_FERBD</name>
<dbReference type="Pfam" id="PF02390">
    <property type="entry name" value="Methyltransf_4"/>
    <property type="match status" value="1"/>
</dbReference>
<dbReference type="Gene3D" id="3.40.50.150">
    <property type="entry name" value="Vaccinia Virus protein VP39"/>
    <property type="match status" value="1"/>
</dbReference>
<dbReference type="STRING" id="550540.Fbal_3220"/>
<dbReference type="HOGENOM" id="CLU_078981_0_0_6"/>
<dbReference type="SUPFAM" id="SSF53335">
    <property type="entry name" value="S-adenosyl-L-methionine-dependent methyltransferases"/>
    <property type="match status" value="1"/>
</dbReference>
<dbReference type="EMBL" id="CP002209">
    <property type="protein sequence ID" value="ADN77419.1"/>
    <property type="molecule type" value="Genomic_DNA"/>
</dbReference>
<dbReference type="EC" id="2.1.1.33" evidence="3"/>
<comment type="catalytic activity">
    <reaction evidence="1">
        <text>guanosine(46) in tRNA + S-adenosyl-L-methionine = N(7)-methylguanosine(46) in tRNA + S-adenosyl-L-homocysteine</text>
        <dbReference type="Rhea" id="RHEA:42708"/>
        <dbReference type="Rhea" id="RHEA-COMP:10188"/>
        <dbReference type="Rhea" id="RHEA-COMP:10189"/>
        <dbReference type="ChEBI" id="CHEBI:57856"/>
        <dbReference type="ChEBI" id="CHEBI:59789"/>
        <dbReference type="ChEBI" id="CHEBI:74269"/>
        <dbReference type="ChEBI" id="CHEBI:74480"/>
        <dbReference type="EC" id="2.1.1.33"/>
    </reaction>
</comment>
<dbReference type="PANTHER" id="PTHR23417:SF14">
    <property type="entry name" value="PENTACOTRIPEPTIDE-REPEAT REGION OF PRORP DOMAIN-CONTAINING PROTEIN"/>
    <property type="match status" value="1"/>
</dbReference>